<accession>A0AAV4IA36</accession>
<feature type="region of interest" description="Disordered" evidence="1">
    <location>
        <begin position="24"/>
        <end position="71"/>
    </location>
</feature>
<feature type="chain" id="PRO_5043640918" evidence="2">
    <location>
        <begin position="20"/>
        <end position="107"/>
    </location>
</feature>
<keyword evidence="2" id="KW-0732">Signal</keyword>
<keyword evidence="4" id="KW-1185">Reference proteome</keyword>
<evidence type="ECO:0000256" key="2">
    <source>
        <dbReference type="SAM" id="SignalP"/>
    </source>
</evidence>
<gene>
    <name evidence="3" type="ORF">ElyMa_006567000</name>
</gene>
<dbReference type="AlphaFoldDB" id="A0AAV4IA36"/>
<dbReference type="EMBL" id="BMAT01013190">
    <property type="protein sequence ID" value="GFS07308.1"/>
    <property type="molecule type" value="Genomic_DNA"/>
</dbReference>
<comment type="caution">
    <text evidence="3">The sequence shown here is derived from an EMBL/GenBank/DDBJ whole genome shotgun (WGS) entry which is preliminary data.</text>
</comment>
<protein>
    <submittedName>
        <fullName evidence="3">Uncharacterized protein</fullName>
    </submittedName>
</protein>
<organism evidence="3 4">
    <name type="scientific">Elysia marginata</name>
    <dbReference type="NCBI Taxonomy" id="1093978"/>
    <lineage>
        <taxon>Eukaryota</taxon>
        <taxon>Metazoa</taxon>
        <taxon>Spiralia</taxon>
        <taxon>Lophotrochozoa</taxon>
        <taxon>Mollusca</taxon>
        <taxon>Gastropoda</taxon>
        <taxon>Heterobranchia</taxon>
        <taxon>Euthyneura</taxon>
        <taxon>Panpulmonata</taxon>
        <taxon>Sacoglossa</taxon>
        <taxon>Placobranchoidea</taxon>
        <taxon>Plakobranchidae</taxon>
        <taxon>Elysia</taxon>
    </lineage>
</organism>
<proteinExistence type="predicted"/>
<evidence type="ECO:0000313" key="3">
    <source>
        <dbReference type="EMBL" id="GFS07308.1"/>
    </source>
</evidence>
<name>A0AAV4IA36_9GAST</name>
<feature type="signal peptide" evidence="2">
    <location>
        <begin position="1"/>
        <end position="19"/>
    </location>
</feature>
<feature type="compositionally biased region" description="Polar residues" evidence="1">
    <location>
        <begin position="47"/>
        <end position="66"/>
    </location>
</feature>
<reference evidence="3 4" key="1">
    <citation type="journal article" date="2021" name="Elife">
        <title>Chloroplast acquisition without the gene transfer in kleptoplastic sea slugs, Plakobranchus ocellatus.</title>
        <authorList>
            <person name="Maeda T."/>
            <person name="Takahashi S."/>
            <person name="Yoshida T."/>
            <person name="Shimamura S."/>
            <person name="Takaki Y."/>
            <person name="Nagai Y."/>
            <person name="Toyoda A."/>
            <person name="Suzuki Y."/>
            <person name="Arimoto A."/>
            <person name="Ishii H."/>
            <person name="Satoh N."/>
            <person name="Nishiyama T."/>
            <person name="Hasebe M."/>
            <person name="Maruyama T."/>
            <person name="Minagawa J."/>
            <person name="Obokata J."/>
            <person name="Shigenobu S."/>
        </authorList>
    </citation>
    <scope>NUCLEOTIDE SEQUENCE [LARGE SCALE GENOMIC DNA]</scope>
</reference>
<evidence type="ECO:0000313" key="4">
    <source>
        <dbReference type="Proteomes" id="UP000762676"/>
    </source>
</evidence>
<sequence>MWKLQALFLVALLVAAVSSQIPVQDTDGGRWAVDDEPSDSVPVPSDQPQATDTKQAPKTKPMNAQTPPGVLHPKIVSDLWQKGQAAAKKIFSFVTAPFRKIVDAIQG</sequence>
<dbReference type="Proteomes" id="UP000762676">
    <property type="component" value="Unassembled WGS sequence"/>
</dbReference>
<evidence type="ECO:0000256" key="1">
    <source>
        <dbReference type="SAM" id="MobiDB-lite"/>
    </source>
</evidence>